<keyword evidence="2" id="KW-1185">Reference proteome</keyword>
<reference evidence="1" key="1">
    <citation type="submission" date="2019-02" db="EMBL/GenBank/DDBJ databases">
        <authorList>
            <person name="Pothier F.J."/>
        </authorList>
    </citation>
    <scope>NUCLEOTIDE SEQUENCE</scope>
    <source>
        <strain evidence="1">CI-1B</strain>
    </source>
</reference>
<dbReference type="EMBL" id="CAADFC020000016">
    <property type="protein sequence ID" value="VIO72790.1"/>
    <property type="molecule type" value="Genomic_DNA"/>
</dbReference>
<gene>
    <name evidence="1" type="ORF">CI1B_44370</name>
</gene>
<evidence type="ECO:0000313" key="1">
    <source>
        <dbReference type="EMBL" id="VIO72790.1"/>
    </source>
</evidence>
<dbReference type="RefSeq" id="WP_139479840.1">
    <property type="nucleotide sequence ID" value="NZ_CAADFB020000003.1"/>
</dbReference>
<comment type="caution">
    <text evidence="1">The sequence shown here is derived from an EMBL/GenBank/DDBJ whole genome shotgun (WGS) entry which is preliminary data.</text>
</comment>
<organism evidence="1 2">
    <name type="scientific">Bradyrhizobium ivorense</name>
    <dbReference type="NCBI Taxonomy" id="2511166"/>
    <lineage>
        <taxon>Bacteria</taxon>
        <taxon>Pseudomonadati</taxon>
        <taxon>Pseudomonadota</taxon>
        <taxon>Alphaproteobacteria</taxon>
        <taxon>Hyphomicrobiales</taxon>
        <taxon>Nitrobacteraceae</taxon>
        <taxon>Bradyrhizobium</taxon>
    </lineage>
</organism>
<dbReference type="Proteomes" id="UP000328092">
    <property type="component" value="Unassembled WGS sequence"/>
</dbReference>
<dbReference type="AlphaFoldDB" id="A0A508TEK9"/>
<proteinExistence type="predicted"/>
<name>A0A508TEK9_9BRAD</name>
<sequence length="61" mass="6306">MISKAIDPAGLADLSAMAGLSVKDANKAKVAALLVAMRSGVMRRAELLPVESPPALVFDAR</sequence>
<accession>A0A508TEK9</accession>
<protein>
    <submittedName>
        <fullName evidence="1">Uncharacterized protein</fullName>
    </submittedName>
</protein>
<evidence type="ECO:0000313" key="2">
    <source>
        <dbReference type="Proteomes" id="UP000328092"/>
    </source>
</evidence>